<dbReference type="KEGG" id="scq:SCULI_v1c01420"/>
<dbReference type="STRING" id="1276246.SCULI_v1c01420"/>
<reference evidence="1 2" key="1">
    <citation type="journal article" date="2014" name="Genome Biol. Evol.">
        <title>Molecular evolution of the substrate utilization strategies and putative virulence factors in mosquito-associated Spiroplasma species.</title>
        <authorList>
            <person name="Chang T.H."/>
            <person name="Lo W.S."/>
            <person name="Ku C."/>
            <person name="Chen L.L."/>
            <person name="Kuo C.H."/>
        </authorList>
    </citation>
    <scope>NUCLEOTIDE SEQUENCE [LARGE SCALE GENOMIC DNA]</scope>
    <source>
        <strain evidence="1">AES-1</strain>
    </source>
</reference>
<dbReference type="RefSeq" id="WP_025362728.1">
    <property type="nucleotide sequence ID" value="NZ_CP006681.1"/>
</dbReference>
<dbReference type="OrthoDB" id="390331at2"/>
<dbReference type="EMBL" id="CP006681">
    <property type="protein sequence ID" value="AHI52483.1"/>
    <property type="molecule type" value="Genomic_DNA"/>
</dbReference>
<evidence type="ECO:0000313" key="1">
    <source>
        <dbReference type="EMBL" id="AHI52483.1"/>
    </source>
</evidence>
<proteinExistence type="predicted"/>
<sequence>MKRFINMMTAFTVTVTTVSTATMVVSCKGDYMVTLHFLTPSGPNNSWIPAEGDKSIIIEIDKRDIKKYTLWGDNAYPDLTEIDFYMKDGTVNSTSKRNWSGPKSEYEKYFTKELGFGPDIEQE</sequence>
<evidence type="ECO:0008006" key="3">
    <source>
        <dbReference type="Google" id="ProtNLM"/>
    </source>
</evidence>
<dbReference type="HOGENOM" id="CLU_2048259_0_0_14"/>
<gene>
    <name evidence="1" type="ORF">SCULI_v1c01420</name>
</gene>
<dbReference type="PROSITE" id="PS51257">
    <property type="entry name" value="PROKAR_LIPOPROTEIN"/>
    <property type="match status" value="1"/>
</dbReference>
<dbReference type="PATRIC" id="fig|1276246.3.peg.142"/>
<name>W6A5S1_9MOLU</name>
<dbReference type="AlphaFoldDB" id="W6A5S1"/>
<organism evidence="1 2">
    <name type="scientific">Spiroplasma culicicola AES-1</name>
    <dbReference type="NCBI Taxonomy" id="1276246"/>
    <lineage>
        <taxon>Bacteria</taxon>
        <taxon>Bacillati</taxon>
        <taxon>Mycoplasmatota</taxon>
        <taxon>Mollicutes</taxon>
        <taxon>Entomoplasmatales</taxon>
        <taxon>Spiroplasmataceae</taxon>
        <taxon>Spiroplasma</taxon>
    </lineage>
</organism>
<keyword evidence="2" id="KW-1185">Reference proteome</keyword>
<evidence type="ECO:0000313" key="2">
    <source>
        <dbReference type="Proteomes" id="UP000019267"/>
    </source>
</evidence>
<accession>W6A5S1</accession>
<protein>
    <recommendedName>
        <fullName evidence="3">Lipoprotein</fullName>
    </recommendedName>
</protein>
<dbReference type="Proteomes" id="UP000019267">
    <property type="component" value="Chromosome"/>
</dbReference>